<feature type="non-terminal residue" evidence="2">
    <location>
        <position position="113"/>
    </location>
</feature>
<proteinExistence type="predicted"/>
<dbReference type="KEGG" id="pgab:PGSY75_1203100"/>
<evidence type="ECO:0000256" key="1">
    <source>
        <dbReference type="SAM" id="MobiDB-lite"/>
    </source>
</evidence>
<dbReference type="Proteomes" id="UP000076004">
    <property type="component" value="Chromosome 12"/>
</dbReference>
<evidence type="ECO:0000313" key="2">
    <source>
        <dbReference type="EMBL" id="KYN97850.1"/>
    </source>
</evidence>
<accession>A0A151LFV7</accession>
<dbReference type="VEuPathDB" id="PlasmoDB:PGABG01_1202200"/>
<feature type="region of interest" description="Disordered" evidence="1">
    <location>
        <begin position="47"/>
        <end position="85"/>
    </location>
</feature>
<gene>
    <name evidence="2" type="ORF">PGSY75_1203100</name>
</gene>
<dbReference type="EMBL" id="LVLB01000013">
    <property type="protein sequence ID" value="KYN97850.1"/>
    <property type="molecule type" value="Genomic_DNA"/>
</dbReference>
<reference evidence="2 3" key="1">
    <citation type="journal article" date="2016" name="Nat. Commun.">
        <title>Genomes of cryptic chimpanzee Plasmodium species reveal key evolutionary events leading to human malaria.</title>
        <authorList>
            <person name="Sundararaman S.A."/>
            <person name="Plenderleith L.J."/>
            <person name="Liu W."/>
            <person name="Loy D.E."/>
            <person name="Learn G.H."/>
            <person name="Li Y."/>
            <person name="Shaw K.S."/>
            <person name="Ayouba A."/>
            <person name="Peeters M."/>
            <person name="Speede S."/>
            <person name="Shaw G.M."/>
            <person name="Bushman F.D."/>
            <person name="Brisson D."/>
            <person name="Rayner J.C."/>
            <person name="Sharp P.M."/>
            <person name="Hahn B.H."/>
        </authorList>
    </citation>
    <scope>NUCLEOTIDE SEQUENCE [LARGE SCALE GENOMIC DNA]</scope>
    <source>
        <strain evidence="2 3">SY75</strain>
    </source>
</reference>
<feature type="compositionally biased region" description="Polar residues" evidence="1">
    <location>
        <begin position="69"/>
        <end position="85"/>
    </location>
</feature>
<dbReference type="RefSeq" id="XP_018640489.1">
    <property type="nucleotide sequence ID" value="XM_018786624.1"/>
</dbReference>
<organism evidence="2 3">
    <name type="scientific">Plasmodium gaboni</name>
    <dbReference type="NCBI Taxonomy" id="647221"/>
    <lineage>
        <taxon>Eukaryota</taxon>
        <taxon>Sar</taxon>
        <taxon>Alveolata</taxon>
        <taxon>Apicomplexa</taxon>
        <taxon>Aconoidasida</taxon>
        <taxon>Haemosporida</taxon>
        <taxon>Plasmodiidae</taxon>
        <taxon>Plasmodium</taxon>
        <taxon>Plasmodium (Laverania)</taxon>
    </lineage>
</organism>
<sequence>MNNIDYIDEGSDLDELLKKISATYKECNKYDEYIEKDKEFIEDDDIDEEQMNDKKKKKKNSNNYYNKNEYTLNNNMNKYTSDNNKNFNVTNKKAESINKFDDLKNIIMNEKKR</sequence>
<dbReference type="VEuPathDB" id="PlasmoDB:PGSY75_1203100"/>
<protein>
    <submittedName>
        <fullName evidence="2">Uncharacterized protein</fullName>
    </submittedName>
</protein>
<dbReference type="GeneID" id="29777213"/>
<dbReference type="AlphaFoldDB" id="A0A151LFV7"/>
<name>A0A151LFV7_9APIC</name>
<comment type="caution">
    <text evidence="2">The sequence shown here is derived from an EMBL/GenBank/DDBJ whole genome shotgun (WGS) entry which is preliminary data.</text>
</comment>
<evidence type="ECO:0000313" key="3">
    <source>
        <dbReference type="Proteomes" id="UP000076004"/>
    </source>
</evidence>